<protein>
    <recommendedName>
        <fullName evidence="11">Isopentenyl-diphosphate delta-isomerase</fullName>
        <shortName evidence="11">IPP isomerase</shortName>
        <ecNumber evidence="11">5.3.3.2</ecNumber>
    </recommendedName>
    <alternativeName>
        <fullName evidence="11">Isopentenyl diphosphate:dimethylallyl diphosphate isomerase</fullName>
    </alternativeName>
    <alternativeName>
        <fullName evidence="11">Isopentenyl pyrophosphate isomerase</fullName>
    </alternativeName>
    <alternativeName>
        <fullName evidence="11">Type 2 isopentenyl diphosphate isomerase</fullName>
        <shortName evidence="11">IDI-2</shortName>
    </alternativeName>
</protein>
<comment type="subcellular location">
    <subcellularLocation>
        <location evidence="11">Cytoplasm</location>
    </subcellularLocation>
</comment>
<keyword evidence="8 11" id="KW-0414">Isoprene biosynthesis</keyword>
<comment type="caution">
    <text evidence="13">The sequence shown here is derived from an EMBL/GenBank/DDBJ whole genome shotgun (WGS) entry which is preliminary data.</text>
</comment>
<feature type="binding site" evidence="11">
    <location>
        <begin position="282"/>
        <end position="283"/>
    </location>
    <ligand>
        <name>FMN</name>
        <dbReference type="ChEBI" id="CHEBI:58210"/>
    </ligand>
</feature>
<dbReference type="EC" id="5.3.3.2" evidence="11"/>
<dbReference type="Proteomes" id="UP000286773">
    <property type="component" value="Unassembled WGS sequence"/>
</dbReference>
<sequence length="351" mass="38154">MTSKPNRKDQHVHLSEMNYSETAQQGLEEIRFVHHSLPEIGLKDVSLATAFAGLQFDYPFFINAMTGGSKKTAVINGNLALIAKETGLAMATGSVSSALTDADVTDSFRTVRENNPEGIIFANLGAHHTLDNAKRAVDLLKADGLQIHLNAAQELIMPEGDRDFSAWLTNIEDIVQHIDVPVIIKEVGFGMSQKTIQQLVDSGVKTIDISGRGGTNFAVIENQRRPAEEYSYLYDFGQSTAESLLESQLYQGAVEIIASGGIKTPVEIVKALALGAKAAGISGEILHLQLTQGNDRTIAAIERWKTELATLMTLLGKKSVPDLATTDLVISPNLAHWCEARGIHWKKLANR</sequence>
<comment type="cofactor">
    <cofactor evidence="11">
        <name>Mg(2+)</name>
        <dbReference type="ChEBI" id="CHEBI:18420"/>
    </cofactor>
</comment>
<feature type="binding site" evidence="11">
    <location>
        <position position="123"/>
    </location>
    <ligand>
        <name>FMN</name>
        <dbReference type="ChEBI" id="CHEBI:58210"/>
    </ligand>
</feature>
<feature type="binding site" evidence="11">
    <location>
        <position position="215"/>
    </location>
    <ligand>
        <name>FMN</name>
        <dbReference type="ChEBI" id="CHEBI:58210"/>
    </ligand>
</feature>
<evidence type="ECO:0000256" key="1">
    <source>
        <dbReference type="ARBA" id="ARBA00001917"/>
    </source>
</evidence>
<feature type="binding site" evidence="11">
    <location>
        <position position="94"/>
    </location>
    <ligand>
        <name>FMN</name>
        <dbReference type="ChEBI" id="CHEBI:58210"/>
    </ligand>
</feature>
<comment type="subunit">
    <text evidence="10 11">Homooctamer. Dimer of tetramers.</text>
</comment>
<keyword evidence="3 11" id="KW-0285">Flavoprotein</keyword>
<evidence type="ECO:0000256" key="3">
    <source>
        <dbReference type="ARBA" id="ARBA00022630"/>
    </source>
</evidence>
<dbReference type="GO" id="GO:0005737">
    <property type="term" value="C:cytoplasm"/>
    <property type="evidence" value="ECO:0007669"/>
    <property type="project" value="UniProtKB-SubCell"/>
</dbReference>
<feature type="domain" description="FMN-dependent dehydrogenase" evidence="12">
    <location>
        <begin position="166"/>
        <end position="326"/>
    </location>
</feature>
<dbReference type="GO" id="GO:0008299">
    <property type="term" value="P:isoprenoid biosynthetic process"/>
    <property type="evidence" value="ECO:0007669"/>
    <property type="project" value="UniProtKB-UniRule"/>
</dbReference>
<feature type="binding site" evidence="11">
    <location>
        <begin position="64"/>
        <end position="66"/>
    </location>
    <ligand>
        <name>FMN</name>
        <dbReference type="ChEBI" id="CHEBI:58210"/>
    </ligand>
</feature>
<dbReference type="PIRSF" id="PIRSF003314">
    <property type="entry name" value="IPP_isomerase"/>
    <property type="match status" value="1"/>
</dbReference>
<feature type="binding site" evidence="11">
    <location>
        <position position="153"/>
    </location>
    <ligand>
        <name>substrate</name>
    </ligand>
</feature>
<keyword evidence="5 11" id="KW-0479">Metal-binding</keyword>
<dbReference type="PANTHER" id="PTHR43665">
    <property type="entry name" value="ISOPENTENYL-DIPHOSPHATE DELTA-ISOMERASE"/>
    <property type="match status" value="1"/>
</dbReference>
<evidence type="ECO:0000256" key="4">
    <source>
        <dbReference type="ARBA" id="ARBA00022643"/>
    </source>
</evidence>
<evidence type="ECO:0000256" key="2">
    <source>
        <dbReference type="ARBA" id="ARBA00022490"/>
    </source>
</evidence>
<comment type="similarity">
    <text evidence="11">Belongs to the IPP isomerase type 2 family.</text>
</comment>
<dbReference type="GO" id="GO:0000287">
    <property type="term" value="F:magnesium ion binding"/>
    <property type="evidence" value="ECO:0007669"/>
    <property type="project" value="UniProtKB-UniRule"/>
</dbReference>
<dbReference type="GO" id="GO:0070402">
    <property type="term" value="F:NADPH binding"/>
    <property type="evidence" value="ECO:0007669"/>
    <property type="project" value="UniProtKB-UniRule"/>
</dbReference>
<evidence type="ECO:0000256" key="8">
    <source>
        <dbReference type="ARBA" id="ARBA00023229"/>
    </source>
</evidence>
<evidence type="ECO:0000313" key="13">
    <source>
        <dbReference type="EMBL" id="RSU13438.1"/>
    </source>
</evidence>
<dbReference type="OrthoDB" id="9795032at2"/>
<comment type="function">
    <text evidence="11">Involved in the biosynthesis of isoprenoids. Catalyzes the 1,3-allylic rearrangement of the homoallylic substrate isopentenyl (IPP) to its allylic isomer, dimethylallyl diphosphate (DMAPP).</text>
</comment>
<accession>A0A430AZF4</accession>
<dbReference type="InterPro" id="IPR011179">
    <property type="entry name" value="IPdP_isomerase"/>
</dbReference>
<evidence type="ECO:0000256" key="9">
    <source>
        <dbReference type="ARBA" id="ARBA00023235"/>
    </source>
</evidence>
<keyword evidence="14" id="KW-1185">Reference proteome</keyword>
<evidence type="ECO:0000256" key="6">
    <source>
        <dbReference type="ARBA" id="ARBA00022842"/>
    </source>
</evidence>
<dbReference type="Pfam" id="PF01070">
    <property type="entry name" value="FMN_dh"/>
    <property type="match status" value="1"/>
</dbReference>
<dbReference type="RefSeq" id="WP_126812794.1">
    <property type="nucleotide sequence ID" value="NZ_NGKC01000003.1"/>
</dbReference>
<keyword evidence="2 11" id="KW-0963">Cytoplasm</keyword>
<proteinExistence type="inferred from homology"/>
<evidence type="ECO:0000256" key="10">
    <source>
        <dbReference type="ARBA" id="ARBA00025810"/>
    </source>
</evidence>
<feature type="binding site" evidence="11">
    <location>
        <position position="154"/>
    </location>
    <ligand>
        <name>Mg(2+)</name>
        <dbReference type="ChEBI" id="CHEBI:18420"/>
    </ligand>
</feature>
<dbReference type="Gene3D" id="3.20.20.70">
    <property type="entry name" value="Aldolase class I"/>
    <property type="match status" value="1"/>
</dbReference>
<dbReference type="SUPFAM" id="SSF51395">
    <property type="entry name" value="FMN-linked oxidoreductases"/>
    <property type="match status" value="1"/>
</dbReference>
<evidence type="ECO:0000256" key="5">
    <source>
        <dbReference type="ARBA" id="ARBA00022723"/>
    </source>
</evidence>
<dbReference type="InterPro" id="IPR013785">
    <property type="entry name" value="Aldolase_TIM"/>
</dbReference>
<dbReference type="PANTHER" id="PTHR43665:SF1">
    <property type="entry name" value="ISOPENTENYL-DIPHOSPHATE DELTA-ISOMERASE"/>
    <property type="match status" value="1"/>
</dbReference>
<gene>
    <name evidence="11" type="primary">fni</name>
    <name evidence="13" type="ORF">CBF27_04475</name>
</gene>
<comment type="cofactor">
    <cofactor evidence="11">
        <name>NADPH</name>
        <dbReference type="ChEBI" id="CHEBI:57783"/>
    </cofactor>
</comment>
<feature type="binding site" evidence="11">
    <location>
        <position position="185"/>
    </location>
    <ligand>
        <name>FMN</name>
        <dbReference type="ChEBI" id="CHEBI:58210"/>
    </ligand>
</feature>
<dbReference type="NCBIfam" id="TIGR02151">
    <property type="entry name" value="IPP_isom_2"/>
    <property type="match status" value="1"/>
</dbReference>
<feature type="binding site" evidence="11">
    <location>
        <position position="210"/>
    </location>
    <ligand>
        <name>FMN</name>
        <dbReference type="ChEBI" id="CHEBI:58210"/>
    </ligand>
</feature>
<keyword evidence="4 11" id="KW-0288">FMN</keyword>
<keyword evidence="7 11" id="KW-0521">NADP</keyword>
<organism evidence="13 14">
    <name type="scientific">Vagococcus acidifermentans</name>
    <dbReference type="NCBI Taxonomy" id="564710"/>
    <lineage>
        <taxon>Bacteria</taxon>
        <taxon>Bacillati</taxon>
        <taxon>Bacillota</taxon>
        <taxon>Bacilli</taxon>
        <taxon>Lactobacillales</taxon>
        <taxon>Enterococcaceae</taxon>
        <taxon>Vagococcus</taxon>
    </lineage>
</organism>
<keyword evidence="9 11" id="KW-0413">Isomerase</keyword>
<dbReference type="GO" id="GO:0010181">
    <property type="term" value="F:FMN binding"/>
    <property type="evidence" value="ECO:0007669"/>
    <property type="project" value="UniProtKB-UniRule"/>
</dbReference>
<dbReference type="GO" id="GO:0016491">
    <property type="term" value="F:oxidoreductase activity"/>
    <property type="evidence" value="ECO:0007669"/>
    <property type="project" value="InterPro"/>
</dbReference>
<dbReference type="CDD" id="cd02811">
    <property type="entry name" value="IDI-2_FMN"/>
    <property type="match status" value="1"/>
</dbReference>
<comment type="catalytic activity">
    <reaction evidence="11">
        <text>isopentenyl diphosphate = dimethylallyl diphosphate</text>
        <dbReference type="Rhea" id="RHEA:23284"/>
        <dbReference type="ChEBI" id="CHEBI:57623"/>
        <dbReference type="ChEBI" id="CHEBI:128769"/>
        <dbReference type="EC" id="5.3.3.2"/>
    </reaction>
</comment>
<feature type="binding site" evidence="11">
    <location>
        <begin position="261"/>
        <end position="263"/>
    </location>
    <ligand>
        <name>FMN</name>
        <dbReference type="ChEBI" id="CHEBI:58210"/>
    </ligand>
</feature>
<evidence type="ECO:0000259" key="12">
    <source>
        <dbReference type="Pfam" id="PF01070"/>
    </source>
</evidence>
<dbReference type="GO" id="GO:0004452">
    <property type="term" value="F:isopentenyl-diphosphate delta-isomerase activity"/>
    <property type="evidence" value="ECO:0007669"/>
    <property type="project" value="UniProtKB-UniRule"/>
</dbReference>
<name>A0A430AZF4_9ENTE</name>
<keyword evidence="6 11" id="KW-0460">Magnesium</keyword>
<comment type="cofactor">
    <cofactor evidence="1 11">
        <name>FMN</name>
        <dbReference type="ChEBI" id="CHEBI:58210"/>
    </cofactor>
</comment>
<feature type="binding site" evidence="11">
    <location>
        <begin position="7"/>
        <end position="8"/>
    </location>
    <ligand>
        <name>substrate</name>
    </ligand>
</feature>
<dbReference type="AlphaFoldDB" id="A0A430AZF4"/>
<dbReference type="EMBL" id="NGKC01000003">
    <property type="protein sequence ID" value="RSU13438.1"/>
    <property type="molecule type" value="Genomic_DNA"/>
</dbReference>
<evidence type="ECO:0000313" key="14">
    <source>
        <dbReference type="Proteomes" id="UP000286773"/>
    </source>
</evidence>
<reference evidence="13 14" key="1">
    <citation type="submission" date="2017-05" db="EMBL/GenBank/DDBJ databases">
        <title>Vagococcus spp. assemblies.</title>
        <authorList>
            <person name="Gulvik C.A."/>
        </authorList>
    </citation>
    <scope>NUCLEOTIDE SEQUENCE [LARGE SCALE GENOMIC DNA]</scope>
    <source>
        <strain evidence="13 14">LMG 24798</strain>
    </source>
</reference>
<comment type="caution">
    <text evidence="11">Lacks conserved residue(s) required for the propagation of feature annotation.</text>
</comment>
<evidence type="ECO:0000256" key="11">
    <source>
        <dbReference type="HAMAP-Rule" id="MF_00354"/>
    </source>
</evidence>
<evidence type="ECO:0000256" key="7">
    <source>
        <dbReference type="ARBA" id="ARBA00022857"/>
    </source>
</evidence>
<dbReference type="HAMAP" id="MF_00354">
    <property type="entry name" value="Idi_2"/>
    <property type="match status" value="1"/>
</dbReference>
<dbReference type="InterPro" id="IPR000262">
    <property type="entry name" value="FMN-dep_DH"/>
</dbReference>